<reference evidence="1 2" key="1">
    <citation type="submission" date="2020-07" db="EMBL/GenBank/DDBJ databases">
        <authorList>
            <person name="Pothier F. J."/>
        </authorList>
    </citation>
    <scope>NUCLEOTIDE SEQUENCE [LARGE SCALE GENOMIC DNA]</scope>
    <source>
        <strain evidence="1 2">CFBP 7900</strain>
    </source>
</reference>
<gene>
    <name evidence="1" type="ORF">CFBP7900_17670</name>
</gene>
<evidence type="ECO:0000313" key="1">
    <source>
        <dbReference type="EMBL" id="CAD0328154.1"/>
    </source>
</evidence>
<protein>
    <submittedName>
        <fullName evidence="1">Uncharacterized protein</fullName>
    </submittedName>
</protein>
<comment type="caution">
    <text evidence="1">The sequence shown here is derived from an EMBL/GenBank/DDBJ whole genome shotgun (WGS) entry which is preliminary data.</text>
</comment>
<dbReference type="AlphaFoldDB" id="A0A6V7D702"/>
<dbReference type="EMBL" id="CAJDKC010000003">
    <property type="protein sequence ID" value="CAD0328145.1"/>
    <property type="molecule type" value="Genomic_DNA"/>
</dbReference>
<organism evidence="1 2">
    <name type="scientific">Xanthomonas hortorum pv. carotae</name>
    <dbReference type="NCBI Taxonomy" id="487904"/>
    <lineage>
        <taxon>Bacteria</taxon>
        <taxon>Pseudomonadati</taxon>
        <taxon>Pseudomonadota</taxon>
        <taxon>Gammaproteobacteria</taxon>
        <taxon>Lysobacterales</taxon>
        <taxon>Lysobacteraceae</taxon>
        <taxon>Xanthomonas</taxon>
    </lineage>
</organism>
<sequence>MASRNPPAGRMPPPAFVELVERYRQHLEPPAAWGRLSRRAPCKTARIAAQLCALLPLHSNNRDHRL</sequence>
<dbReference type="Proteomes" id="UP000587508">
    <property type="component" value="Unassembled WGS sequence"/>
</dbReference>
<accession>A0A6V7D702</accession>
<proteinExistence type="predicted"/>
<evidence type="ECO:0000313" key="2">
    <source>
        <dbReference type="Proteomes" id="UP000587508"/>
    </source>
</evidence>
<name>A0A6V7D702_9XANT</name>
<dbReference type="EMBL" id="CAJDKC010000003">
    <property type="protein sequence ID" value="CAD0328154.1"/>
    <property type="molecule type" value="Genomic_DNA"/>
</dbReference>